<keyword evidence="1" id="KW-1133">Transmembrane helix</keyword>
<dbReference type="AlphaFoldDB" id="A0A6H0S6X6"/>
<keyword evidence="1" id="KW-0472">Membrane</keyword>
<name>A0A6H0S6X6_9MYCO</name>
<feature type="transmembrane region" description="Helical" evidence="1">
    <location>
        <begin position="110"/>
        <end position="131"/>
    </location>
</feature>
<protein>
    <recommendedName>
        <fullName evidence="4">MFS transporter</fullName>
    </recommendedName>
</protein>
<dbReference type="Proteomes" id="UP000501849">
    <property type="component" value="Chromosome"/>
</dbReference>
<organism evidence="2 3">
    <name type="scientific">Mycolicibacterium frederiksbergense</name>
    <dbReference type="NCBI Taxonomy" id="117567"/>
    <lineage>
        <taxon>Bacteria</taxon>
        <taxon>Bacillati</taxon>
        <taxon>Actinomycetota</taxon>
        <taxon>Actinomycetes</taxon>
        <taxon>Mycobacteriales</taxon>
        <taxon>Mycobacteriaceae</taxon>
        <taxon>Mycolicibacterium</taxon>
    </lineage>
</organism>
<gene>
    <name evidence="2" type="ORF">EXE63_21035</name>
</gene>
<evidence type="ECO:0008006" key="4">
    <source>
        <dbReference type="Google" id="ProtNLM"/>
    </source>
</evidence>
<sequence>MTETSILDRYQDFRTRRFLKQERTYANSLPTWRNRRRRRMLVIGLAVTFAFMAAVAVLCAFGLWWAPLLWLPACVAFFPMWTVLQLVSGRRGDAPEAALDEFEIAQRNSARSIGLTATQYLMMLPIGYLIFGSTITDGTDTDMAYAGGLMALTVLLIGGCLPAMILGWTRTDPDPED</sequence>
<keyword evidence="1" id="KW-0812">Transmembrane</keyword>
<evidence type="ECO:0000256" key="1">
    <source>
        <dbReference type="SAM" id="Phobius"/>
    </source>
</evidence>
<feature type="transmembrane region" description="Helical" evidence="1">
    <location>
        <begin position="41"/>
        <end position="64"/>
    </location>
</feature>
<evidence type="ECO:0000313" key="3">
    <source>
        <dbReference type="Proteomes" id="UP000501849"/>
    </source>
</evidence>
<dbReference type="InterPro" id="IPR036259">
    <property type="entry name" value="MFS_trans_sf"/>
</dbReference>
<proteinExistence type="predicted"/>
<dbReference type="KEGG" id="mfre:EXE63_21035"/>
<dbReference type="RefSeq" id="WP_168143535.1">
    <property type="nucleotide sequence ID" value="NZ_CP038799.1"/>
</dbReference>
<evidence type="ECO:0000313" key="2">
    <source>
        <dbReference type="EMBL" id="QIV83098.1"/>
    </source>
</evidence>
<accession>A0A6H0S6X6</accession>
<reference evidence="2 3" key="1">
    <citation type="submission" date="2019-04" db="EMBL/GenBank/DDBJ databases">
        <title>Draft, Whole-Genome Sequence of the Anthracene-degrading Mycobacterium frederiksbergense LB501T, Isolated from a Polycyclic Aromatic Hydrocarbon (PAH)-Contaminated Soil.</title>
        <authorList>
            <person name="Augelletti F."/>
        </authorList>
    </citation>
    <scope>NUCLEOTIDE SEQUENCE [LARGE SCALE GENOMIC DNA]</scope>
    <source>
        <strain evidence="2 3">LB 501T</strain>
    </source>
</reference>
<keyword evidence="3" id="KW-1185">Reference proteome</keyword>
<dbReference type="SUPFAM" id="SSF103473">
    <property type="entry name" value="MFS general substrate transporter"/>
    <property type="match status" value="1"/>
</dbReference>
<dbReference type="EMBL" id="CP038799">
    <property type="protein sequence ID" value="QIV83098.1"/>
    <property type="molecule type" value="Genomic_DNA"/>
</dbReference>
<feature type="transmembrane region" description="Helical" evidence="1">
    <location>
        <begin position="70"/>
        <end position="89"/>
    </location>
</feature>
<feature type="transmembrane region" description="Helical" evidence="1">
    <location>
        <begin position="143"/>
        <end position="168"/>
    </location>
</feature>